<comment type="caution">
    <text evidence="1">The sequence shown here is derived from an EMBL/GenBank/DDBJ whole genome shotgun (WGS) entry which is preliminary data.</text>
</comment>
<organism evidence="1 2">
    <name type="scientific">Clostridium tetanomorphum</name>
    <dbReference type="NCBI Taxonomy" id="1553"/>
    <lineage>
        <taxon>Bacteria</taxon>
        <taxon>Bacillati</taxon>
        <taxon>Bacillota</taxon>
        <taxon>Clostridia</taxon>
        <taxon>Eubacteriales</taxon>
        <taxon>Clostridiaceae</taxon>
        <taxon>Clostridium</taxon>
    </lineage>
</organism>
<proteinExistence type="predicted"/>
<dbReference type="EMBL" id="JAAZWO010000005">
    <property type="protein sequence ID" value="MBC2397361.1"/>
    <property type="molecule type" value="Genomic_DNA"/>
</dbReference>
<sequence length="314" mass="35856">MFYVQVLNSGMPIIESTVFNEEDMAETDFSFKDGVFKIFHVNISNPISLIGKEISCMNIENGIEDSFKDKPVDITFDPFKLNDKSINIDNNNESTDLPNKTVKLYDPELKKELNKSKPEVFIYHTHTTESYKPEDKCSLDETKNVCAVGDVLANELEKNYGIGVIHDKTVHDAAAYTQSYERSSVTVDKHLKKYKSFKLVIDLHRDAVDNRKAVTTKMNGEDVAKFMFVMARKNPHYKNNLDVVNKLVSISNKLYPDFCRGIFYYNYGTRYFNQNKSNNAVLLEVGANSNNLQDAKNSAKYLARIIGEYINGKK</sequence>
<dbReference type="AlphaFoldDB" id="A0A923IZH9"/>
<dbReference type="InterPro" id="IPR010897">
    <property type="entry name" value="Spore_II_P"/>
</dbReference>
<reference evidence="1 2" key="1">
    <citation type="submission" date="2020-04" db="EMBL/GenBank/DDBJ databases">
        <title>Genomic insights into acetone-butanol-ethanol (ABE) fermentation by sequencing solventogenic clostridia strains.</title>
        <authorList>
            <person name="Brown S."/>
        </authorList>
    </citation>
    <scope>NUCLEOTIDE SEQUENCE [LARGE SCALE GENOMIC DNA]</scope>
    <source>
        <strain evidence="1 2">DJ011</strain>
    </source>
</reference>
<accession>A0A923IZH9</accession>
<gene>
    <name evidence="1" type="ORF">HGG79_06165</name>
</gene>
<protein>
    <submittedName>
        <fullName evidence="1">Stage II sporulation protein P</fullName>
    </submittedName>
</protein>
<evidence type="ECO:0000313" key="2">
    <source>
        <dbReference type="Proteomes" id="UP000563151"/>
    </source>
</evidence>
<name>A0A923IZH9_CLOTT</name>
<dbReference type="NCBIfam" id="TIGR02867">
    <property type="entry name" value="spore_II_P"/>
    <property type="match status" value="1"/>
</dbReference>
<keyword evidence="2" id="KW-1185">Reference proteome</keyword>
<dbReference type="Pfam" id="PF07454">
    <property type="entry name" value="SpoIIP"/>
    <property type="match status" value="1"/>
</dbReference>
<evidence type="ECO:0000313" key="1">
    <source>
        <dbReference type="EMBL" id="MBC2397361.1"/>
    </source>
</evidence>
<dbReference type="Proteomes" id="UP000563151">
    <property type="component" value="Unassembled WGS sequence"/>
</dbReference>